<dbReference type="GO" id="GO:0043005">
    <property type="term" value="C:neuron projection"/>
    <property type="evidence" value="ECO:0007669"/>
    <property type="project" value="TreeGrafter"/>
</dbReference>
<evidence type="ECO:0000313" key="6">
    <source>
        <dbReference type="WBParaSite" id="TMUE_3000011425.1"/>
    </source>
</evidence>
<feature type="domain" description="BBS7 platform" evidence="3">
    <location>
        <begin position="496"/>
        <end position="596"/>
    </location>
</feature>
<protein>
    <submittedName>
        <fullName evidence="6">Bardet-Biedl syndrome 7 protein homolog</fullName>
    </submittedName>
</protein>
<dbReference type="InterPro" id="IPR056333">
    <property type="entry name" value="BBS7_pf_dom"/>
</dbReference>
<dbReference type="GO" id="GO:0060271">
    <property type="term" value="P:cilium assembly"/>
    <property type="evidence" value="ECO:0007669"/>
    <property type="project" value="TreeGrafter"/>
</dbReference>
<evidence type="ECO:0000259" key="2">
    <source>
        <dbReference type="Pfam" id="PF23360"/>
    </source>
</evidence>
<accession>A0A5S6QVZ7</accession>
<dbReference type="Pfam" id="PF23360">
    <property type="entry name" value="BBS7_GAE"/>
    <property type="match status" value="1"/>
</dbReference>
<dbReference type="STRING" id="70415.A0A5S6QVZ7"/>
<feature type="coiled-coil region" evidence="1">
    <location>
        <begin position="338"/>
        <end position="365"/>
    </location>
</feature>
<sequence length="679" mass="76329">MGWYMTELFQSSPTSKKCMRLLPPLSKGDGTQQVVLANQNGVVWCLRWKKQPMVEFKTFPGQRTDALTLAGDEDVGADKIFFASGSIVNGYNRRGKHFLAFETNKTDLITCMAIHGVEMILCSSHTMTHYHDCIETFHYLSDDAILDVACFETTTDFNEDKELCIVLACENHSIKLLCGNHLVTETEISAAPNILHPAAMDTEPQKTKEKKILIYGTLAGSIGEIAVYSNKIEHKWEVPPVNGCAVINAIECCDLQGDGSVSMLAGRDDGTVEMYHYVIGEGITLTDCLRCPGSVVALQCGNFRNTTKLDILACTYSGKLLAWTADEPFSSSVKDENAALLENQFSSLRTEIDKLREEVKSRRAKYVISNQQKATMSRLPVFPIEERLFLNDQDTVHHLNMELPVSIDWVIFRTEVAVDLVDVGQNSAIFSLIENDRGSPDALMATYRCQANMTRFEMSMRTIEGKYGNLEFYVSPRTNPTVCQLRSYPIKPLSLHRRTAKFDESRPHNKLTIKGKFGVFEAYNLVASCLPGMAEQPPEGEDVSCYFVSCFTGTQLHITCKQNEIVARSDNLSTVTILQDVINHEGSKLGWKLDITNEMNLSTVPFVLNLVGERLREWSDMLKKITYAEILKDVTIHPEEEESLTTEFKEVLRNSNIYLNRKSGVQAHMERMKDILSGY</sequence>
<dbReference type="AlphaFoldDB" id="A0A5S6QVZ7"/>
<dbReference type="GO" id="GO:0036064">
    <property type="term" value="C:ciliary basal body"/>
    <property type="evidence" value="ECO:0007669"/>
    <property type="project" value="TreeGrafter"/>
</dbReference>
<dbReference type="GO" id="GO:0005930">
    <property type="term" value="C:axoneme"/>
    <property type="evidence" value="ECO:0007669"/>
    <property type="project" value="TreeGrafter"/>
</dbReference>
<evidence type="ECO:0000313" key="5">
    <source>
        <dbReference type="Proteomes" id="UP000046395"/>
    </source>
</evidence>
<evidence type="ECO:0000259" key="3">
    <source>
        <dbReference type="Pfam" id="PF23361"/>
    </source>
</evidence>
<dbReference type="GO" id="GO:0016020">
    <property type="term" value="C:membrane"/>
    <property type="evidence" value="ECO:0007669"/>
    <property type="project" value="TreeGrafter"/>
</dbReference>
<dbReference type="InterPro" id="IPR056332">
    <property type="entry name" value="Beta-prop_BBS7"/>
</dbReference>
<feature type="domain" description="BBS7 beta-propeller" evidence="4">
    <location>
        <begin position="19"/>
        <end position="324"/>
    </location>
</feature>
<name>A0A5S6QVZ7_TRIMR</name>
<dbReference type="GO" id="GO:0008104">
    <property type="term" value="P:intracellular protein localization"/>
    <property type="evidence" value="ECO:0007669"/>
    <property type="project" value="TreeGrafter"/>
</dbReference>
<dbReference type="Pfam" id="PF23361">
    <property type="entry name" value="BBS7_pf"/>
    <property type="match status" value="1"/>
</dbReference>
<evidence type="ECO:0000259" key="4">
    <source>
        <dbReference type="Pfam" id="PF23743"/>
    </source>
</evidence>
<keyword evidence="1" id="KW-0175">Coiled coil</keyword>
<dbReference type="InterPro" id="IPR056334">
    <property type="entry name" value="BBS7_GAE_dom"/>
</dbReference>
<proteinExistence type="predicted"/>
<dbReference type="WBParaSite" id="TMUE_3000011425.1">
    <property type="protein sequence ID" value="TMUE_3000011425.1"/>
    <property type="gene ID" value="WBGene00289988"/>
</dbReference>
<dbReference type="Proteomes" id="UP000046395">
    <property type="component" value="Unassembled WGS sequence"/>
</dbReference>
<dbReference type="Pfam" id="PF23743">
    <property type="entry name" value="Beta-prop_BBS7"/>
    <property type="match status" value="1"/>
</dbReference>
<dbReference type="PANTHER" id="PTHR16074:SF4">
    <property type="entry name" value="BARDET-BIEDL SYNDROME 7 PROTEIN"/>
    <property type="match status" value="1"/>
</dbReference>
<keyword evidence="5" id="KW-1185">Reference proteome</keyword>
<evidence type="ECO:0000256" key="1">
    <source>
        <dbReference type="SAM" id="Coils"/>
    </source>
</evidence>
<reference evidence="6" key="1">
    <citation type="submission" date="2019-12" db="UniProtKB">
        <authorList>
            <consortium name="WormBaseParasite"/>
        </authorList>
    </citation>
    <scope>IDENTIFICATION</scope>
</reference>
<dbReference type="GO" id="GO:0034464">
    <property type="term" value="C:BBSome"/>
    <property type="evidence" value="ECO:0007669"/>
    <property type="project" value="TreeGrafter"/>
</dbReference>
<feature type="domain" description="BBS7 GAE" evidence="2">
    <location>
        <begin position="380"/>
        <end position="488"/>
    </location>
</feature>
<organism evidence="5 6">
    <name type="scientific">Trichuris muris</name>
    <name type="common">Mouse whipworm</name>
    <dbReference type="NCBI Taxonomy" id="70415"/>
    <lineage>
        <taxon>Eukaryota</taxon>
        <taxon>Metazoa</taxon>
        <taxon>Ecdysozoa</taxon>
        <taxon>Nematoda</taxon>
        <taxon>Enoplea</taxon>
        <taxon>Dorylaimia</taxon>
        <taxon>Trichinellida</taxon>
        <taxon>Trichuridae</taxon>
        <taxon>Trichuris</taxon>
    </lineage>
</organism>
<dbReference type="PANTHER" id="PTHR16074">
    <property type="entry name" value="BARDET-BIEDL SYNDROME 7 PROTEIN"/>
    <property type="match status" value="1"/>
</dbReference>